<evidence type="ECO:0000313" key="3">
    <source>
        <dbReference type="WBParaSite" id="nRc.2.0.1.t31915-RA"/>
    </source>
</evidence>
<organism evidence="2 3">
    <name type="scientific">Romanomermis culicivorax</name>
    <name type="common">Nematode worm</name>
    <dbReference type="NCBI Taxonomy" id="13658"/>
    <lineage>
        <taxon>Eukaryota</taxon>
        <taxon>Metazoa</taxon>
        <taxon>Ecdysozoa</taxon>
        <taxon>Nematoda</taxon>
        <taxon>Enoplea</taxon>
        <taxon>Dorylaimia</taxon>
        <taxon>Mermithida</taxon>
        <taxon>Mermithoidea</taxon>
        <taxon>Mermithidae</taxon>
        <taxon>Romanomermis</taxon>
    </lineage>
</organism>
<accession>A0A915K127</accession>
<feature type="region of interest" description="Disordered" evidence="1">
    <location>
        <begin position="1"/>
        <end position="37"/>
    </location>
</feature>
<name>A0A915K127_ROMCU</name>
<feature type="compositionally biased region" description="Polar residues" evidence="1">
    <location>
        <begin position="14"/>
        <end position="31"/>
    </location>
</feature>
<evidence type="ECO:0000256" key="1">
    <source>
        <dbReference type="SAM" id="MobiDB-lite"/>
    </source>
</evidence>
<dbReference type="Proteomes" id="UP000887565">
    <property type="component" value="Unplaced"/>
</dbReference>
<protein>
    <submittedName>
        <fullName evidence="3">Uncharacterized protein</fullName>
    </submittedName>
</protein>
<reference evidence="3" key="1">
    <citation type="submission" date="2022-11" db="UniProtKB">
        <authorList>
            <consortium name="WormBaseParasite"/>
        </authorList>
    </citation>
    <scope>IDENTIFICATION</scope>
</reference>
<dbReference type="AlphaFoldDB" id="A0A915K127"/>
<dbReference type="WBParaSite" id="nRc.2.0.1.t31915-RA">
    <property type="protein sequence ID" value="nRc.2.0.1.t31915-RA"/>
    <property type="gene ID" value="nRc.2.0.1.g31915"/>
</dbReference>
<keyword evidence="2" id="KW-1185">Reference proteome</keyword>
<proteinExistence type="predicted"/>
<sequence length="73" mass="8205">MFHFESNNQERKSSWSNNSNAGYANMKNANPDTDRKNTNLARTISLNEKTCSFVTIIMTDLTALQAEIAHALL</sequence>
<evidence type="ECO:0000313" key="2">
    <source>
        <dbReference type="Proteomes" id="UP000887565"/>
    </source>
</evidence>